<dbReference type="EMBL" id="JH159163">
    <property type="protein sequence ID" value="EGZ07145.1"/>
    <property type="molecule type" value="Genomic_DNA"/>
</dbReference>
<name>G5ACS1_PHYSP</name>
<reference evidence="1 2" key="1">
    <citation type="journal article" date="2006" name="Science">
        <title>Phytophthora genome sequences uncover evolutionary origins and mechanisms of pathogenesis.</title>
        <authorList>
            <person name="Tyler B.M."/>
            <person name="Tripathy S."/>
            <person name="Zhang X."/>
            <person name="Dehal P."/>
            <person name="Jiang R.H."/>
            <person name="Aerts A."/>
            <person name="Arredondo F.D."/>
            <person name="Baxter L."/>
            <person name="Bensasson D."/>
            <person name="Beynon J.L."/>
            <person name="Chapman J."/>
            <person name="Damasceno C.M."/>
            <person name="Dorrance A.E."/>
            <person name="Dou D."/>
            <person name="Dickerman A.W."/>
            <person name="Dubchak I.L."/>
            <person name="Garbelotto M."/>
            <person name="Gijzen M."/>
            <person name="Gordon S.G."/>
            <person name="Govers F."/>
            <person name="Grunwald N.J."/>
            <person name="Huang W."/>
            <person name="Ivors K.L."/>
            <person name="Jones R.W."/>
            <person name="Kamoun S."/>
            <person name="Krampis K."/>
            <person name="Lamour K.H."/>
            <person name="Lee M.K."/>
            <person name="McDonald W.H."/>
            <person name="Medina M."/>
            <person name="Meijer H.J."/>
            <person name="Nordberg E.K."/>
            <person name="Maclean D.J."/>
            <person name="Ospina-Giraldo M.D."/>
            <person name="Morris P.F."/>
            <person name="Phuntumart V."/>
            <person name="Putnam N.H."/>
            <person name="Rash S."/>
            <person name="Rose J.K."/>
            <person name="Sakihama Y."/>
            <person name="Salamov A.A."/>
            <person name="Savidor A."/>
            <person name="Scheuring C.F."/>
            <person name="Smith B.M."/>
            <person name="Sobral B.W."/>
            <person name="Terry A."/>
            <person name="Torto-Alalibo T.A."/>
            <person name="Win J."/>
            <person name="Xu Z."/>
            <person name="Zhang H."/>
            <person name="Grigoriev I.V."/>
            <person name="Rokhsar D.S."/>
            <person name="Boore J.L."/>
        </authorList>
    </citation>
    <scope>NUCLEOTIDE SEQUENCE [LARGE SCALE GENOMIC DNA]</scope>
    <source>
        <strain evidence="1 2">P6497</strain>
    </source>
</reference>
<evidence type="ECO:0000313" key="1">
    <source>
        <dbReference type="EMBL" id="EGZ07145.1"/>
    </source>
</evidence>
<dbReference type="GeneID" id="20638272"/>
<dbReference type="RefSeq" id="XP_009537909.1">
    <property type="nucleotide sequence ID" value="XM_009539614.1"/>
</dbReference>
<evidence type="ECO:0000313" key="2">
    <source>
        <dbReference type="Proteomes" id="UP000002640"/>
    </source>
</evidence>
<protein>
    <submittedName>
        <fullName evidence="1">Uncharacterized protein</fullName>
    </submittedName>
</protein>
<gene>
    <name evidence="1" type="ORF">PHYSODRAFT_252513</name>
</gene>
<dbReference type="KEGG" id="psoj:PHYSODRAFT_252513"/>
<sequence length="118" mass="13018">MPGASIRNFQVTIGNSNVFDTSQEYDFESFKREFSKLGAINGDLSQEVSNSLIESVQWSMAQRILVADCSRLTQKDVPQAIQVSGINGSAAGMDLLVLVVYERELEIDRLTGEVARTD</sequence>
<dbReference type="AlphaFoldDB" id="G5ACS1"/>
<dbReference type="InParanoid" id="G5ACS1"/>
<proteinExistence type="predicted"/>
<accession>G5ACS1</accession>
<organism evidence="1 2">
    <name type="scientific">Phytophthora sojae (strain P6497)</name>
    <name type="common">Soybean stem and root rot agent</name>
    <name type="synonym">Phytophthora megasperma f. sp. glycines</name>
    <dbReference type="NCBI Taxonomy" id="1094619"/>
    <lineage>
        <taxon>Eukaryota</taxon>
        <taxon>Sar</taxon>
        <taxon>Stramenopiles</taxon>
        <taxon>Oomycota</taxon>
        <taxon>Peronosporomycetes</taxon>
        <taxon>Peronosporales</taxon>
        <taxon>Peronosporaceae</taxon>
        <taxon>Phytophthora</taxon>
    </lineage>
</organism>
<dbReference type="Proteomes" id="UP000002640">
    <property type="component" value="Unassembled WGS sequence"/>
</dbReference>
<keyword evidence="2" id="KW-1185">Reference proteome</keyword>